<proteinExistence type="predicted"/>
<organism evidence="1 2">
    <name type="scientific">Dendrobium catenatum</name>
    <dbReference type="NCBI Taxonomy" id="906689"/>
    <lineage>
        <taxon>Eukaryota</taxon>
        <taxon>Viridiplantae</taxon>
        <taxon>Streptophyta</taxon>
        <taxon>Embryophyta</taxon>
        <taxon>Tracheophyta</taxon>
        <taxon>Spermatophyta</taxon>
        <taxon>Magnoliopsida</taxon>
        <taxon>Liliopsida</taxon>
        <taxon>Asparagales</taxon>
        <taxon>Orchidaceae</taxon>
        <taxon>Epidendroideae</taxon>
        <taxon>Malaxideae</taxon>
        <taxon>Dendrobiinae</taxon>
        <taxon>Dendrobium</taxon>
    </lineage>
</organism>
<evidence type="ECO:0000313" key="1">
    <source>
        <dbReference type="EMBL" id="PKU73137.1"/>
    </source>
</evidence>
<dbReference type="Proteomes" id="UP000233837">
    <property type="component" value="Unassembled WGS sequence"/>
</dbReference>
<evidence type="ECO:0000313" key="2">
    <source>
        <dbReference type="Proteomes" id="UP000233837"/>
    </source>
</evidence>
<sequence length="183" mass="20103">MVPDCGLNEEVDEVNELNHCLANLVASPVIYPTSNVDVSDNEPTLFDDDDSPAGGEINAGTPIETHAESGEVALITTARLSPLLPEGVDPVAQNVNVPLLDVHITVILSEALLAQLDCKSRDKEVLNSDWIRLDDGISSIGEWEMNEKDLELRDNFDLSILQIVDVGFFKKSGKHKTWKLKKK</sequence>
<name>A0A2I0WBV5_9ASPA</name>
<reference evidence="1 2" key="1">
    <citation type="journal article" date="2016" name="Sci. Rep.">
        <title>The Dendrobium catenatum Lindl. genome sequence provides insights into polysaccharide synthase, floral development and adaptive evolution.</title>
        <authorList>
            <person name="Zhang G.Q."/>
            <person name="Xu Q."/>
            <person name="Bian C."/>
            <person name="Tsai W.C."/>
            <person name="Yeh C.M."/>
            <person name="Liu K.W."/>
            <person name="Yoshida K."/>
            <person name="Zhang L.S."/>
            <person name="Chang S.B."/>
            <person name="Chen F."/>
            <person name="Shi Y."/>
            <person name="Su Y.Y."/>
            <person name="Zhang Y.Q."/>
            <person name="Chen L.J."/>
            <person name="Yin Y."/>
            <person name="Lin M."/>
            <person name="Huang H."/>
            <person name="Deng H."/>
            <person name="Wang Z.W."/>
            <person name="Zhu S.L."/>
            <person name="Zhao X."/>
            <person name="Deng C."/>
            <person name="Niu S.C."/>
            <person name="Huang J."/>
            <person name="Wang M."/>
            <person name="Liu G.H."/>
            <person name="Yang H.J."/>
            <person name="Xiao X.J."/>
            <person name="Hsiao Y.Y."/>
            <person name="Wu W.L."/>
            <person name="Chen Y.Y."/>
            <person name="Mitsuda N."/>
            <person name="Ohme-Takagi M."/>
            <person name="Luo Y.B."/>
            <person name="Van de Peer Y."/>
            <person name="Liu Z.J."/>
        </authorList>
    </citation>
    <scope>NUCLEOTIDE SEQUENCE [LARGE SCALE GENOMIC DNA]</scope>
    <source>
        <tissue evidence="1">The whole plant</tissue>
    </source>
</reference>
<gene>
    <name evidence="1" type="ORF">MA16_Dca016204</name>
</gene>
<keyword evidence="2" id="KW-1185">Reference proteome</keyword>
<dbReference type="AlphaFoldDB" id="A0A2I0WBV5"/>
<accession>A0A2I0WBV5</accession>
<dbReference type="EMBL" id="KZ502784">
    <property type="protein sequence ID" value="PKU73137.1"/>
    <property type="molecule type" value="Genomic_DNA"/>
</dbReference>
<protein>
    <submittedName>
        <fullName evidence="1">Uncharacterized protein</fullName>
    </submittedName>
</protein>
<reference evidence="1 2" key="2">
    <citation type="journal article" date="2017" name="Nature">
        <title>The Apostasia genome and the evolution of orchids.</title>
        <authorList>
            <person name="Zhang G.Q."/>
            <person name="Liu K.W."/>
            <person name="Li Z."/>
            <person name="Lohaus R."/>
            <person name="Hsiao Y.Y."/>
            <person name="Niu S.C."/>
            <person name="Wang J.Y."/>
            <person name="Lin Y.C."/>
            <person name="Xu Q."/>
            <person name="Chen L.J."/>
            <person name="Yoshida K."/>
            <person name="Fujiwara S."/>
            <person name="Wang Z.W."/>
            <person name="Zhang Y.Q."/>
            <person name="Mitsuda N."/>
            <person name="Wang M."/>
            <person name="Liu G.H."/>
            <person name="Pecoraro L."/>
            <person name="Huang H.X."/>
            <person name="Xiao X.J."/>
            <person name="Lin M."/>
            <person name="Wu X.Y."/>
            <person name="Wu W.L."/>
            <person name="Chen Y.Y."/>
            <person name="Chang S.B."/>
            <person name="Sakamoto S."/>
            <person name="Ohme-Takagi M."/>
            <person name="Yagi M."/>
            <person name="Zeng S.J."/>
            <person name="Shen C.Y."/>
            <person name="Yeh C.M."/>
            <person name="Luo Y.B."/>
            <person name="Tsai W.C."/>
            <person name="Van de Peer Y."/>
            <person name="Liu Z.J."/>
        </authorList>
    </citation>
    <scope>NUCLEOTIDE SEQUENCE [LARGE SCALE GENOMIC DNA]</scope>
    <source>
        <tissue evidence="1">The whole plant</tissue>
    </source>
</reference>